<dbReference type="EC" id="2.4.1.-" evidence="5"/>
<dbReference type="Pfam" id="PF00201">
    <property type="entry name" value="UDPGT"/>
    <property type="match status" value="1"/>
</dbReference>
<evidence type="ECO:0000256" key="4">
    <source>
        <dbReference type="RuleBase" id="RU003718"/>
    </source>
</evidence>
<dbReference type="FunFam" id="3.40.50.2000:FF:000103">
    <property type="entry name" value="Glycosyltransferase"/>
    <property type="match status" value="1"/>
</dbReference>
<accession>A0AAV7EFQ6</accession>
<dbReference type="Proteomes" id="UP000825729">
    <property type="component" value="Unassembled WGS sequence"/>
</dbReference>
<evidence type="ECO:0000256" key="5">
    <source>
        <dbReference type="RuleBase" id="RU362057"/>
    </source>
</evidence>
<dbReference type="Gene3D" id="3.40.50.2000">
    <property type="entry name" value="Glycogen Phosphorylase B"/>
    <property type="match status" value="2"/>
</dbReference>
<dbReference type="PANTHER" id="PTHR48047">
    <property type="entry name" value="GLYCOSYLTRANSFERASE"/>
    <property type="match status" value="1"/>
</dbReference>
<feature type="domain" description="Glycosyltransferase N-terminal" evidence="6">
    <location>
        <begin position="7"/>
        <end position="134"/>
    </location>
</feature>
<gene>
    <name evidence="7" type="ORF">H6P81_013808</name>
</gene>
<name>A0AAV7EFQ6_ARIFI</name>
<sequence>MARRGHVVLFPFMAQGHLIPFMALADLIQRRTRCTVTVVSTSLNVQKLRSSRPSSDPSDGVRFEELPFDSSDHGLPPGTENADRLPFHQILTLLEAAETLRPAFKRFVSGLRETGEPLCVVVDFLLGWSVDVVKEVGVFSSVLVTSGAYGSGVDFSIWMHLPHANTASDRFLVPEFPEAGFISRSQLSGNLKNTDGNDSWCKFVRRQLGAVFRSDGFLINTVEALDEVGLKFYARKTGRPVWAIGTIVSESSRSGSCGTEPRILEWLNQHPPSSVLFVAFGSMNTISASQMMALAEALESSGKPFIWVVRPPIGFDINGEFQEQWLPPGFEARMNERKQGILVRGWGPQLEILRHKSTGAFLSHCGWNSILESLISGVPVIAWPLAAEQFFNSKMLVEQLGVCVEIAQGHSSDIDRDYVSSVIKMVLGDTKAGEEMKKNARRAKEIMEAAVIEKEGCEGSSIKALDDFLNTVLS</sequence>
<keyword evidence="2 4" id="KW-0328">Glycosyltransferase</keyword>
<dbReference type="SUPFAM" id="SSF53756">
    <property type="entry name" value="UDP-Glycosyltransferase/glycogen phosphorylase"/>
    <property type="match status" value="1"/>
</dbReference>
<keyword evidence="3 4" id="KW-0808">Transferase</keyword>
<dbReference type="PROSITE" id="PS00375">
    <property type="entry name" value="UDPGT"/>
    <property type="match status" value="1"/>
</dbReference>
<evidence type="ECO:0000313" key="7">
    <source>
        <dbReference type="EMBL" id="KAG9447680.1"/>
    </source>
</evidence>
<dbReference type="Pfam" id="PF26168">
    <property type="entry name" value="Glyco_transf_N"/>
    <property type="match status" value="1"/>
</dbReference>
<dbReference type="InterPro" id="IPR035595">
    <property type="entry name" value="UDP_glycos_trans_CS"/>
</dbReference>
<evidence type="ECO:0000256" key="3">
    <source>
        <dbReference type="ARBA" id="ARBA00022679"/>
    </source>
</evidence>
<evidence type="ECO:0000256" key="2">
    <source>
        <dbReference type="ARBA" id="ARBA00022676"/>
    </source>
</evidence>
<dbReference type="InterPro" id="IPR002213">
    <property type="entry name" value="UDP_glucos_trans"/>
</dbReference>
<dbReference type="CDD" id="cd03784">
    <property type="entry name" value="GT1_Gtf-like"/>
    <property type="match status" value="1"/>
</dbReference>
<protein>
    <recommendedName>
        <fullName evidence="5">Glycosyltransferase</fullName>
        <ecNumber evidence="5">2.4.1.-</ecNumber>
    </recommendedName>
</protein>
<evidence type="ECO:0000313" key="8">
    <source>
        <dbReference type="Proteomes" id="UP000825729"/>
    </source>
</evidence>
<dbReference type="AlphaFoldDB" id="A0AAV7EFQ6"/>
<dbReference type="PANTHER" id="PTHR48047:SF61">
    <property type="entry name" value="OS04G0273600 PROTEIN"/>
    <property type="match status" value="1"/>
</dbReference>
<dbReference type="GO" id="GO:0035251">
    <property type="term" value="F:UDP-glucosyltransferase activity"/>
    <property type="evidence" value="ECO:0007669"/>
    <property type="project" value="TreeGrafter"/>
</dbReference>
<comment type="caution">
    <text evidence="7">The sequence shown here is derived from an EMBL/GenBank/DDBJ whole genome shotgun (WGS) entry which is preliminary data.</text>
</comment>
<proteinExistence type="inferred from homology"/>
<dbReference type="FunFam" id="3.40.50.2000:FF:000064">
    <property type="entry name" value="Glycosyltransferase"/>
    <property type="match status" value="1"/>
</dbReference>
<organism evidence="7 8">
    <name type="scientific">Aristolochia fimbriata</name>
    <name type="common">White veined hardy Dutchman's pipe vine</name>
    <dbReference type="NCBI Taxonomy" id="158543"/>
    <lineage>
        <taxon>Eukaryota</taxon>
        <taxon>Viridiplantae</taxon>
        <taxon>Streptophyta</taxon>
        <taxon>Embryophyta</taxon>
        <taxon>Tracheophyta</taxon>
        <taxon>Spermatophyta</taxon>
        <taxon>Magnoliopsida</taxon>
        <taxon>Magnoliidae</taxon>
        <taxon>Piperales</taxon>
        <taxon>Aristolochiaceae</taxon>
        <taxon>Aristolochia</taxon>
    </lineage>
</organism>
<comment type="similarity">
    <text evidence="1 4">Belongs to the UDP-glycosyltransferase family.</text>
</comment>
<evidence type="ECO:0000259" key="6">
    <source>
        <dbReference type="Pfam" id="PF26168"/>
    </source>
</evidence>
<keyword evidence="8" id="KW-1185">Reference proteome</keyword>
<reference evidence="7 8" key="1">
    <citation type="submission" date="2021-07" db="EMBL/GenBank/DDBJ databases">
        <title>The Aristolochia fimbriata genome: insights into angiosperm evolution, floral development and chemical biosynthesis.</title>
        <authorList>
            <person name="Jiao Y."/>
        </authorList>
    </citation>
    <scope>NUCLEOTIDE SEQUENCE [LARGE SCALE GENOMIC DNA]</scope>
    <source>
        <strain evidence="7">IBCAS-2021</strain>
        <tissue evidence="7">Leaf</tissue>
    </source>
</reference>
<evidence type="ECO:0000256" key="1">
    <source>
        <dbReference type="ARBA" id="ARBA00009995"/>
    </source>
</evidence>
<dbReference type="EMBL" id="JAINDJ010000005">
    <property type="protein sequence ID" value="KAG9447680.1"/>
    <property type="molecule type" value="Genomic_DNA"/>
</dbReference>
<dbReference type="InterPro" id="IPR058980">
    <property type="entry name" value="Glyco_transf_N"/>
</dbReference>